<comment type="caution">
    <text evidence="1">The sequence shown here is derived from an EMBL/GenBank/DDBJ whole genome shotgun (WGS) entry which is preliminary data.</text>
</comment>
<sequence>MATPPCLSPFELDSAGYFVDGDDDFSSGYLEDVMLEFGDRSKRRRLSFSSSNRAFLLQGYVNSGTQCGLPSQDYHQLCSTKIGGPTGVTDELGGISISTDEEETMNAASETQASSEDATSFSSLDSSTCHPLVHARRIPNPAPSGIAGFPERVKRKMTGVIKGVAYPFVLVKPGGSENDVTLEDINARILMTPPRPVRHPVGDFAYRPYRGGPGLSGKVVVGLTRLNTQGGRGSITIIRTKG</sequence>
<reference evidence="2" key="1">
    <citation type="journal article" date="2023" name="Front. Plant Sci.">
        <title>Chromosomal-level genome assembly of Melastoma candidum provides insights into trichome evolution.</title>
        <authorList>
            <person name="Zhong Y."/>
            <person name="Wu W."/>
            <person name="Sun C."/>
            <person name="Zou P."/>
            <person name="Liu Y."/>
            <person name="Dai S."/>
            <person name="Zhou R."/>
        </authorList>
    </citation>
    <scope>NUCLEOTIDE SEQUENCE [LARGE SCALE GENOMIC DNA]</scope>
</reference>
<evidence type="ECO:0000313" key="1">
    <source>
        <dbReference type="EMBL" id="KAI4340271.1"/>
    </source>
</evidence>
<evidence type="ECO:0000313" key="2">
    <source>
        <dbReference type="Proteomes" id="UP001057402"/>
    </source>
</evidence>
<keyword evidence="2" id="KW-1185">Reference proteome</keyword>
<accession>A0ACB9NW36</accession>
<dbReference type="Proteomes" id="UP001057402">
    <property type="component" value="Chromosome 7"/>
</dbReference>
<dbReference type="EMBL" id="CM042886">
    <property type="protein sequence ID" value="KAI4340271.1"/>
    <property type="molecule type" value="Genomic_DNA"/>
</dbReference>
<proteinExistence type="predicted"/>
<organism evidence="1 2">
    <name type="scientific">Melastoma candidum</name>
    <dbReference type="NCBI Taxonomy" id="119954"/>
    <lineage>
        <taxon>Eukaryota</taxon>
        <taxon>Viridiplantae</taxon>
        <taxon>Streptophyta</taxon>
        <taxon>Embryophyta</taxon>
        <taxon>Tracheophyta</taxon>
        <taxon>Spermatophyta</taxon>
        <taxon>Magnoliopsida</taxon>
        <taxon>eudicotyledons</taxon>
        <taxon>Gunneridae</taxon>
        <taxon>Pentapetalae</taxon>
        <taxon>rosids</taxon>
        <taxon>malvids</taxon>
        <taxon>Myrtales</taxon>
        <taxon>Melastomataceae</taxon>
        <taxon>Melastomatoideae</taxon>
        <taxon>Melastomateae</taxon>
        <taxon>Melastoma</taxon>
    </lineage>
</organism>
<name>A0ACB9NW36_9MYRT</name>
<gene>
    <name evidence="1" type="ORF">MLD38_025125</name>
</gene>
<protein>
    <submittedName>
        <fullName evidence="1">Uncharacterized protein</fullName>
    </submittedName>
</protein>